<gene>
    <name evidence="1" type="ORF">KME07_10340</name>
</gene>
<proteinExistence type="predicted"/>
<dbReference type="Proteomes" id="UP000707356">
    <property type="component" value="Unassembled WGS sequence"/>
</dbReference>
<protein>
    <submittedName>
        <fullName evidence="1">Uncharacterized protein</fullName>
    </submittedName>
</protein>
<name>A0A951PA00_9CYAN</name>
<dbReference type="EMBL" id="JAHHHV010000064">
    <property type="protein sequence ID" value="MBW4465821.1"/>
    <property type="molecule type" value="Genomic_DNA"/>
</dbReference>
<reference evidence="1" key="1">
    <citation type="submission" date="2021-05" db="EMBL/GenBank/DDBJ databases">
        <authorList>
            <person name="Pietrasiak N."/>
            <person name="Ward R."/>
            <person name="Stajich J.E."/>
            <person name="Kurbessoian T."/>
        </authorList>
    </citation>
    <scope>NUCLEOTIDE SEQUENCE</scope>
    <source>
        <strain evidence="1">GSE-TBD4-15B</strain>
    </source>
</reference>
<dbReference type="AlphaFoldDB" id="A0A951PA00"/>
<evidence type="ECO:0000313" key="2">
    <source>
        <dbReference type="Proteomes" id="UP000707356"/>
    </source>
</evidence>
<evidence type="ECO:0000313" key="1">
    <source>
        <dbReference type="EMBL" id="MBW4465821.1"/>
    </source>
</evidence>
<reference evidence="1" key="2">
    <citation type="journal article" date="2022" name="Microbiol. Resour. Announc.">
        <title>Metagenome Sequencing to Explore Phylogenomics of Terrestrial Cyanobacteria.</title>
        <authorList>
            <person name="Ward R.D."/>
            <person name="Stajich J.E."/>
            <person name="Johansen J.R."/>
            <person name="Huntemann M."/>
            <person name="Clum A."/>
            <person name="Foster B."/>
            <person name="Foster B."/>
            <person name="Roux S."/>
            <person name="Palaniappan K."/>
            <person name="Varghese N."/>
            <person name="Mukherjee S."/>
            <person name="Reddy T.B.K."/>
            <person name="Daum C."/>
            <person name="Copeland A."/>
            <person name="Chen I.A."/>
            <person name="Ivanova N.N."/>
            <person name="Kyrpides N.C."/>
            <person name="Shapiro N."/>
            <person name="Eloe-Fadrosh E.A."/>
            <person name="Pietrasiak N."/>
        </authorList>
    </citation>
    <scope>NUCLEOTIDE SEQUENCE</scope>
    <source>
        <strain evidence="1">GSE-TBD4-15B</strain>
    </source>
</reference>
<organism evidence="1 2">
    <name type="scientific">Pegethrix bostrychoides GSE-TBD4-15B</name>
    <dbReference type="NCBI Taxonomy" id="2839662"/>
    <lineage>
        <taxon>Bacteria</taxon>
        <taxon>Bacillati</taxon>
        <taxon>Cyanobacteriota</taxon>
        <taxon>Cyanophyceae</taxon>
        <taxon>Oculatellales</taxon>
        <taxon>Oculatellaceae</taxon>
        <taxon>Pegethrix</taxon>
    </lineage>
</organism>
<sequence length="81" mass="9477">MNWQEGQRVECEGLDWGPCFVTMSNQHMVVIYCPRYEMVTTADPDKLELAGWKTLADQSKVVWMKSRRKAERDQRNPVPGF</sequence>
<accession>A0A951PA00</accession>
<comment type="caution">
    <text evidence="1">The sequence shown here is derived from an EMBL/GenBank/DDBJ whole genome shotgun (WGS) entry which is preliminary data.</text>
</comment>